<dbReference type="InterPro" id="IPR011009">
    <property type="entry name" value="Kinase-like_dom_sf"/>
</dbReference>
<dbReference type="PANTHER" id="PTHR44167">
    <property type="entry name" value="OVARIAN-SPECIFIC SERINE/THREONINE-PROTEIN KINASE LOK-RELATED"/>
    <property type="match status" value="1"/>
</dbReference>
<gene>
    <name evidence="2" type="ORF">BWQ96_01121</name>
</gene>
<evidence type="ECO:0000313" key="3">
    <source>
        <dbReference type="Proteomes" id="UP000247409"/>
    </source>
</evidence>
<dbReference type="InterPro" id="IPR000719">
    <property type="entry name" value="Prot_kinase_dom"/>
</dbReference>
<dbReference type="SUPFAM" id="SSF56112">
    <property type="entry name" value="Protein kinase-like (PK-like)"/>
    <property type="match status" value="1"/>
</dbReference>
<protein>
    <submittedName>
        <fullName evidence="2">Serine/threonine-protein kinase/endoribonuclease IRE2</fullName>
    </submittedName>
</protein>
<name>A0A2V3J3U4_9FLOR</name>
<dbReference type="Proteomes" id="UP000247409">
    <property type="component" value="Unassembled WGS sequence"/>
</dbReference>
<reference evidence="2 3" key="1">
    <citation type="journal article" date="2018" name="Mol. Biol. Evol.">
        <title>Analysis of the draft genome of the red seaweed Gracilariopsis chorda provides insights into genome size evolution in Rhodophyta.</title>
        <authorList>
            <person name="Lee J."/>
            <person name="Yang E.C."/>
            <person name="Graf L."/>
            <person name="Yang J.H."/>
            <person name="Qiu H."/>
            <person name="Zel Zion U."/>
            <person name="Chan C.X."/>
            <person name="Stephens T.G."/>
            <person name="Weber A.P.M."/>
            <person name="Boo G.H."/>
            <person name="Boo S.M."/>
            <person name="Kim K.M."/>
            <person name="Shin Y."/>
            <person name="Jung M."/>
            <person name="Lee S.J."/>
            <person name="Yim H.S."/>
            <person name="Lee J.H."/>
            <person name="Bhattacharya D."/>
            <person name="Yoon H.S."/>
        </authorList>
    </citation>
    <scope>NUCLEOTIDE SEQUENCE [LARGE SCALE GENOMIC DNA]</scope>
    <source>
        <strain evidence="2 3">SKKU-2015</strain>
        <tissue evidence="2">Whole body</tissue>
    </source>
</reference>
<organism evidence="2 3">
    <name type="scientific">Gracilariopsis chorda</name>
    <dbReference type="NCBI Taxonomy" id="448386"/>
    <lineage>
        <taxon>Eukaryota</taxon>
        <taxon>Rhodophyta</taxon>
        <taxon>Florideophyceae</taxon>
        <taxon>Rhodymeniophycidae</taxon>
        <taxon>Gracilariales</taxon>
        <taxon>Gracilariaceae</taxon>
        <taxon>Gracilariopsis</taxon>
    </lineage>
</organism>
<dbReference type="AlphaFoldDB" id="A0A2V3J3U4"/>
<dbReference type="Gene3D" id="1.10.510.10">
    <property type="entry name" value="Transferase(Phosphotransferase) domain 1"/>
    <property type="match status" value="1"/>
</dbReference>
<dbReference type="GO" id="GO:0005524">
    <property type="term" value="F:ATP binding"/>
    <property type="evidence" value="ECO:0007669"/>
    <property type="project" value="InterPro"/>
</dbReference>
<keyword evidence="2" id="KW-0418">Kinase</keyword>
<dbReference type="STRING" id="448386.A0A2V3J3U4"/>
<dbReference type="GO" id="GO:0005634">
    <property type="term" value="C:nucleus"/>
    <property type="evidence" value="ECO:0007669"/>
    <property type="project" value="TreeGrafter"/>
</dbReference>
<dbReference type="OrthoDB" id="4062651at2759"/>
<keyword evidence="2" id="KW-0808">Transferase</keyword>
<sequence>MNLVEKGEVFVKTDEGLKFVHTTAVFQDGPQFYVAKMDCKMREVPEELNTSDKHEGFFVTYEKLFPRFDATLTRAPCHSADSCYVKKPRLLLYQPGEDSLGAQMLQEAHVLEAIKSSQHPNVQQYHGCVELNNQLVGLCLEKYLETLTERVQRNDATLDVDHCVNGITSGLKHIHSLGYCHNDVNPGNIMFKEDGTPVLIDFDSCIPTGQKLGYKAGTLGFWDDSATHSLPQNDFTGLRFVKEFIERHLESVKSLT</sequence>
<dbReference type="EMBL" id="NBIV01000009">
    <property type="protein sequence ID" value="PXF48983.1"/>
    <property type="molecule type" value="Genomic_DNA"/>
</dbReference>
<feature type="domain" description="Protein kinase" evidence="1">
    <location>
        <begin position="1"/>
        <end position="256"/>
    </location>
</feature>
<proteinExistence type="predicted"/>
<comment type="caution">
    <text evidence="2">The sequence shown here is derived from an EMBL/GenBank/DDBJ whole genome shotgun (WGS) entry which is preliminary data.</text>
</comment>
<dbReference type="PROSITE" id="PS50011">
    <property type="entry name" value="PROTEIN_KINASE_DOM"/>
    <property type="match status" value="1"/>
</dbReference>
<dbReference type="GO" id="GO:0044773">
    <property type="term" value="P:mitotic DNA damage checkpoint signaling"/>
    <property type="evidence" value="ECO:0007669"/>
    <property type="project" value="TreeGrafter"/>
</dbReference>
<dbReference type="Pfam" id="PF00069">
    <property type="entry name" value="Pkinase"/>
    <property type="match status" value="1"/>
</dbReference>
<dbReference type="PANTHER" id="PTHR44167:SF24">
    <property type="entry name" value="SERINE_THREONINE-PROTEIN KINASE CHK2"/>
    <property type="match status" value="1"/>
</dbReference>
<evidence type="ECO:0000313" key="2">
    <source>
        <dbReference type="EMBL" id="PXF48983.1"/>
    </source>
</evidence>
<evidence type="ECO:0000259" key="1">
    <source>
        <dbReference type="PROSITE" id="PS50011"/>
    </source>
</evidence>
<keyword evidence="3" id="KW-1185">Reference proteome</keyword>
<dbReference type="GO" id="GO:0004674">
    <property type="term" value="F:protein serine/threonine kinase activity"/>
    <property type="evidence" value="ECO:0007669"/>
    <property type="project" value="TreeGrafter"/>
</dbReference>
<accession>A0A2V3J3U4</accession>